<evidence type="ECO:0000313" key="3">
    <source>
        <dbReference type="Proteomes" id="UP000039865"/>
    </source>
</evidence>
<dbReference type="OMA" id="ECESQID"/>
<evidence type="ECO:0000313" key="2">
    <source>
        <dbReference type="EMBL" id="CDW83333.1"/>
    </source>
</evidence>
<dbReference type="AlphaFoldDB" id="A0A078AR30"/>
<dbReference type="OrthoDB" id="307119at2759"/>
<feature type="coiled-coil region" evidence="1">
    <location>
        <begin position="143"/>
        <end position="279"/>
    </location>
</feature>
<gene>
    <name evidence="2" type="primary">Contig11306.g12080</name>
    <name evidence="2" type="ORF">STYLEM_12376</name>
</gene>
<proteinExistence type="predicted"/>
<accession>A0A078AR30</accession>
<dbReference type="InParanoid" id="A0A078AR30"/>
<dbReference type="Proteomes" id="UP000039865">
    <property type="component" value="Unassembled WGS sequence"/>
</dbReference>
<evidence type="ECO:0000256" key="1">
    <source>
        <dbReference type="SAM" id="Coils"/>
    </source>
</evidence>
<feature type="coiled-coil region" evidence="1">
    <location>
        <begin position="330"/>
        <end position="489"/>
    </location>
</feature>
<sequence>MQILQAADSTDKILSLTGFEEINDLAVAMFQVLAYLEVQAQGYLDSDMAQIKQYFDPNYQSSQKDRLLVYLQLQSNLKKKCQLTPQTPNGNSQKAQSLNSSFAQSCNHKNPDQGRINSLAGDIKSLRLFKGQIITDELINQIIKEFDAQNLNFEKAIEDLEAEMKDYKKQYKSSNQDSASLKQQIVKLLEEKEELMNLNMDAKLDYDQQKLKMSKRIEELNDQLKNFNQSLKADSKSNDELLKQIESLENDVIQLKSNEENLENEIKFLLEQLDKFKSLDEEYKTLQSSTDIMMQDHQKLIEELNQKHIFGLDSLQGQLKQKDEEVALKLRTQLEEISKLKHENANLLKMQDETDNWKEQNQTLKLLLDSKLDYIQECESQIDQRNQTVKDLKMESDSLHQQIELLEKALREFTSSKKKNYDDSYEAVLRSEFELMRQKFEKQVQQLKDDITAINKNNSTQNSKNLREIEDLKMQRDTLSNRLVKIRLDQKQ</sequence>
<organism evidence="2 3">
    <name type="scientific">Stylonychia lemnae</name>
    <name type="common">Ciliate</name>
    <dbReference type="NCBI Taxonomy" id="5949"/>
    <lineage>
        <taxon>Eukaryota</taxon>
        <taxon>Sar</taxon>
        <taxon>Alveolata</taxon>
        <taxon>Ciliophora</taxon>
        <taxon>Intramacronucleata</taxon>
        <taxon>Spirotrichea</taxon>
        <taxon>Stichotrichia</taxon>
        <taxon>Sporadotrichida</taxon>
        <taxon>Oxytrichidae</taxon>
        <taxon>Stylonychinae</taxon>
        <taxon>Stylonychia</taxon>
    </lineage>
</organism>
<name>A0A078AR30_STYLE</name>
<keyword evidence="3" id="KW-1185">Reference proteome</keyword>
<protein>
    <submittedName>
        <fullName evidence="2">Uncharacterized protein</fullName>
    </submittedName>
</protein>
<dbReference type="EMBL" id="CCKQ01011760">
    <property type="protein sequence ID" value="CDW83333.1"/>
    <property type="molecule type" value="Genomic_DNA"/>
</dbReference>
<keyword evidence="1" id="KW-0175">Coiled coil</keyword>
<reference evidence="2 3" key="1">
    <citation type="submission" date="2014-06" db="EMBL/GenBank/DDBJ databases">
        <authorList>
            <person name="Swart Estienne"/>
        </authorList>
    </citation>
    <scope>NUCLEOTIDE SEQUENCE [LARGE SCALE GENOMIC DNA]</scope>
    <source>
        <strain evidence="2 3">130c</strain>
    </source>
</reference>